<evidence type="ECO:0000313" key="4">
    <source>
        <dbReference type="WBParaSite" id="ECPE_0000866501-mRNA-1"/>
    </source>
</evidence>
<reference evidence="4" key="1">
    <citation type="submission" date="2016-06" db="UniProtKB">
        <authorList>
            <consortium name="WormBaseParasite"/>
        </authorList>
    </citation>
    <scope>IDENTIFICATION</scope>
</reference>
<keyword evidence="3" id="KW-1185">Reference proteome</keyword>
<evidence type="ECO:0000259" key="1">
    <source>
        <dbReference type="Pfam" id="PF14529"/>
    </source>
</evidence>
<dbReference type="GO" id="GO:0061343">
    <property type="term" value="P:cell adhesion involved in heart morphogenesis"/>
    <property type="evidence" value="ECO:0007669"/>
    <property type="project" value="TreeGrafter"/>
</dbReference>
<dbReference type="Pfam" id="PF14529">
    <property type="entry name" value="Exo_endo_phos_2"/>
    <property type="match status" value="1"/>
</dbReference>
<dbReference type="GO" id="GO:0007508">
    <property type="term" value="P:larval heart development"/>
    <property type="evidence" value="ECO:0007669"/>
    <property type="project" value="TreeGrafter"/>
</dbReference>
<dbReference type="EMBL" id="UZAN01046247">
    <property type="protein sequence ID" value="VDP83926.1"/>
    <property type="molecule type" value="Genomic_DNA"/>
</dbReference>
<evidence type="ECO:0000313" key="2">
    <source>
        <dbReference type="EMBL" id="VDP83926.1"/>
    </source>
</evidence>
<dbReference type="OrthoDB" id="5953030at2759"/>
<organism evidence="4">
    <name type="scientific">Echinostoma caproni</name>
    <dbReference type="NCBI Taxonomy" id="27848"/>
    <lineage>
        <taxon>Eukaryota</taxon>
        <taxon>Metazoa</taxon>
        <taxon>Spiralia</taxon>
        <taxon>Lophotrochozoa</taxon>
        <taxon>Platyhelminthes</taxon>
        <taxon>Trematoda</taxon>
        <taxon>Digenea</taxon>
        <taxon>Plagiorchiida</taxon>
        <taxon>Echinostomata</taxon>
        <taxon>Echinostomatoidea</taxon>
        <taxon>Echinostomatidae</taxon>
        <taxon>Echinostoma</taxon>
    </lineage>
</organism>
<feature type="domain" description="Endonuclease/exonuclease/phosphatase" evidence="1">
    <location>
        <begin position="9"/>
        <end position="103"/>
    </location>
</feature>
<reference evidence="2 3" key="2">
    <citation type="submission" date="2018-11" db="EMBL/GenBank/DDBJ databases">
        <authorList>
            <consortium name="Pathogen Informatics"/>
        </authorList>
    </citation>
    <scope>NUCLEOTIDE SEQUENCE [LARGE SCALE GENOMIC DNA]</scope>
    <source>
        <strain evidence="2 3">Egypt</strain>
    </source>
</reference>
<name>A0A183ANV4_9TREM</name>
<sequence length="299" mass="34037">MANEDDALLLTLRTAARHNGKLPILGDFNTPEINWSEESAPSLSFGFAILNLLQDEVLSQHVREDTRWRDGSRPLRLDLVLTTGANDLGSIQIMAPMGESNHALLHITMSLRGSTAPDKERRNYGGMNLAQLLSGANDMTWEMDPSEPLDDSWNPVESNLLHLSNTYAPLRKIRRNRKPPWWKVRAQKAQTRNERAWVRLMASGSHRRFLEYDRMRKRAMAVKRVYRVAYEGKLVRNAKLNPEAYFNYVQSKATIKGAVGNVQNEDGISVESSAEKVGILRRYFERVHQTDKGVNPQTL</sequence>
<protein>
    <submittedName>
        <fullName evidence="4">Endo/exonuclease/phosphatase domain-containing protein</fullName>
    </submittedName>
</protein>
<dbReference type="GO" id="GO:0031012">
    <property type="term" value="C:extracellular matrix"/>
    <property type="evidence" value="ECO:0007669"/>
    <property type="project" value="TreeGrafter"/>
</dbReference>
<dbReference type="Proteomes" id="UP000272942">
    <property type="component" value="Unassembled WGS sequence"/>
</dbReference>
<dbReference type="GO" id="GO:0003824">
    <property type="term" value="F:catalytic activity"/>
    <property type="evidence" value="ECO:0007669"/>
    <property type="project" value="InterPro"/>
</dbReference>
<evidence type="ECO:0000313" key="3">
    <source>
        <dbReference type="Proteomes" id="UP000272942"/>
    </source>
</evidence>
<dbReference type="WBParaSite" id="ECPE_0000866501-mRNA-1">
    <property type="protein sequence ID" value="ECPE_0000866501-mRNA-1"/>
    <property type="gene ID" value="ECPE_0000866501"/>
</dbReference>
<proteinExistence type="predicted"/>
<dbReference type="InterPro" id="IPR005135">
    <property type="entry name" value="Endo/exonuclease/phosphatase"/>
</dbReference>
<accession>A0A183ANV4</accession>
<dbReference type="PANTHER" id="PTHR33395">
    <property type="entry name" value="TRANSCRIPTASE, PUTATIVE-RELATED-RELATED"/>
    <property type="match status" value="1"/>
</dbReference>
<dbReference type="AlphaFoldDB" id="A0A183ANV4"/>
<dbReference type="PANTHER" id="PTHR33395:SF22">
    <property type="entry name" value="REVERSE TRANSCRIPTASE DOMAIN-CONTAINING PROTEIN"/>
    <property type="match status" value="1"/>
</dbReference>
<gene>
    <name evidence="2" type="ORF">ECPE_LOCUS8638</name>
</gene>